<dbReference type="EMBL" id="LN609407">
    <property type="protein sequence ID" value="CEF61363.1"/>
    <property type="molecule type" value="Genomic_DNA"/>
</dbReference>
<proteinExistence type="predicted"/>
<feature type="coiled-coil region" evidence="1">
    <location>
        <begin position="111"/>
        <end position="150"/>
    </location>
</feature>
<name>A0A090MST0_STRRB</name>
<protein>
    <submittedName>
        <fullName evidence="2 4">Uncharacterized protein</fullName>
    </submittedName>
</protein>
<reference evidence="3" key="1">
    <citation type="submission" date="2014-09" db="EMBL/GenBank/DDBJ databases">
        <authorList>
            <person name="Martin A.A."/>
        </authorList>
    </citation>
    <scope>NUCLEOTIDE SEQUENCE</scope>
    <source>
        <strain evidence="3">ED321</strain>
    </source>
</reference>
<evidence type="ECO:0000313" key="5">
    <source>
        <dbReference type="WormBase" id="SRAE_0000048900"/>
    </source>
</evidence>
<dbReference type="WormBase" id="SRAE_0000048900">
    <property type="protein sequence ID" value="SRP01121"/>
    <property type="gene ID" value="WBGene00256233"/>
</dbReference>
<dbReference type="Proteomes" id="UP000035682">
    <property type="component" value="Unplaced"/>
</dbReference>
<evidence type="ECO:0000313" key="2">
    <source>
        <dbReference type="EMBL" id="CEF61363.1"/>
    </source>
</evidence>
<evidence type="ECO:0000313" key="4">
    <source>
        <dbReference type="WBParaSite" id="SRAE_0000048900.1"/>
    </source>
</evidence>
<keyword evidence="3" id="KW-1185">Reference proteome</keyword>
<evidence type="ECO:0000313" key="3">
    <source>
        <dbReference type="Proteomes" id="UP000035682"/>
    </source>
</evidence>
<sequence>MNFLYCPLCFDFENPEDSKVLHCEILDHLKNFHGKDKNIKDKKIQCYHEECIEKRKKNHERLGKEYKRWGTGFSPAGLYGHFRTFHKNRNNLNFQNTIAMDTDFIIENNIIQNIEDEVDETDEIEEILLNNEAEENLKYYERELHSKREINDLNELINFYKNEIFTYFNETPGAEIFFKNILTLIRRLLIVNTPKIVKDALLSIEIEDIITKAKNTVESFKIVHPDERIIFDTQTDSSETKEDKNLFYFIPIEKSLPIILRNMKAKPKKNVELIIYGDDLQGNNPLGSHIYSGSLFHMAYKVNLPNDLIASKKSSQLKNIQTIGISLSTISKETKYQYLIQTILEKIRKAKVYYNGFCLNIIIKAFIGDHSYLQDAFLLNKAYSSTSNMVCRSCKISGNSYLEYNTCSAANSHLRQESPNPIIPFPLNQYSDSFHDILEGIIPNLIYSLCQKFSFPQLTSESEENHDVLPIFWHPIELEIRRFNKLDKGSQSLSTVIFDGFFQKYTKIDRPDSKHKFHLSGSENLALARALLHCMTKKELFPNVSESVYQLGVNLLKDILAIYSIINGKIELNNEIINRMEVIIDRFFRNFFLLMPRTMCTLKLHSLLHYPVFAKLYKNLSLVSTIRCESLNRHIKYLHNLSCNHINPSYTVVKKVALLLILSSATN</sequence>
<dbReference type="RefSeq" id="XP_024500572.1">
    <property type="nucleotide sequence ID" value="XM_024646385.1"/>
</dbReference>
<accession>A0A090MST0</accession>
<dbReference type="OrthoDB" id="10034966at2759"/>
<dbReference type="GeneID" id="36373731"/>
<evidence type="ECO:0000256" key="1">
    <source>
        <dbReference type="SAM" id="Coils"/>
    </source>
</evidence>
<dbReference type="WBParaSite" id="SRAE_0000048900.1">
    <property type="protein sequence ID" value="SRAE_0000048900.1"/>
    <property type="gene ID" value="WBGene00256233"/>
</dbReference>
<dbReference type="AlphaFoldDB" id="A0A090MST0"/>
<dbReference type="CTD" id="36373731"/>
<keyword evidence="1" id="KW-0175">Coiled coil</keyword>
<reference evidence="4" key="3">
    <citation type="submission" date="2020-12" db="UniProtKB">
        <authorList>
            <consortium name="WormBaseParasite"/>
        </authorList>
    </citation>
    <scope>IDENTIFICATION</scope>
</reference>
<reference evidence="2" key="2">
    <citation type="submission" date="2014-09" db="EMBL/GenBank/DDBJ databases">
        <authorList>
            <person name="Aslett A.Martin."/>
        </authorList>
    </citation>
    <scope>NUCLEOTIDE SEQUENCE</scope>
    <source>
        <strain evidence="2">ED321 Heterogonic</strain>
    </source>
</reference>
<gene>
    <name evidence="2 4 5" type="ORF">SRAE_0000048900</name>
</gene>
<organism evidence="2">
    <name type="scientific">Strongyloides ratti</name>
    <name type="common">Parasitic roundworm</name>
    <dbReference type="NCBI Taxonomy" id="34506"/>
    <lineage>
        <taxon>Eukaryota</taxon>
        <taxon>Metazoa</taxon>
        <taxon>Ecdysozoa</taxon>
        <taxon>Nematoda</taxon>
        <taxon>Chromadorea</taxon>
        <taxon>Rhabditida</taxon>
        <taxon>Tylenchina</taxon>
        <taxon>Panagrolaimomorpha</taxon>
        <taxon>Strongyloidoidea</taxon>
        <taxon>Strongyloididae</taxon>
        <taxon>Strongyloides</taxon>
    </lineage>
</organism>